<name>C9RCZ4_AMMDK</name>
<evidence type="ECO:0000313" key="2">
    <source>
        <dbReference type="Proteomes" id="UP000002620"/>
    </source>
</evidence>
<dbReference type="eggNOG" id="ENOG502ZFH7">
    <property type="taxonomic scope" value="Bacteria"/>
</dbReference>
<reference evidence="1 2" key="1">
    <citation type="submission" date="2009-10" db="EMBL/GenBank/DDBJ databases">
        <title>Complete sequence of chromosome of Ammonifex degensii KC4.</title>
        <authorList>
            <consortium name="US DOE Joint Genome Institute"/>
            <person name="Kerfeld C."/>
            <person name="Goodner B."/>
            <person name="Huber H."/>
            <person name="Stetter K."/>
            <person name="Lucas S."/>
            <person name="Copeland A."/>
            <person name="Lapidus A."/>
            <person name="Glavina del Rio T."/>
            <person name="Dalin E."/>
            <person name="Tice H."/>
            <person name="Bruce D."/>
            <person name="Goodwin L."/>
            <person name="Pitluck S."/>
            <person name="Saunders E."/>
            <person name="Brettin T."/>
            <person name="Detter J.C."/>
            <person name="Han C."/>
            <person name="Larimer F."/>
            <person name="Land M."/>
            <person name="Hauser L."/>
            <person name="Kyrpides N."/>
            <person name="Ovchinnikova G."/>
            <person name="Richardson P."/>
        </authorList>
    </citation>
    <scope>NUCLEOTIDE SEQUENCE [LARGE SCALE GENOMIC DNA]</scope>
    <source>
        <strain evidence="2">DSM 10501 / KC4</strain>
    </source>
</reference>
<evidence type="ECO:0000313" key="1">
    <source>
        <dbReference type="EMBL" id="ACX52121.1"/>
    </source>
</evidence>
<dbReference type="STRING" id="429009.Adeg_0986"/>
<accession>C9RCZ4</accession>
<dbReference type="Proteomes" id="UP000002620">
    <property type="component" value="Chromosome"/>
</dbReference>
<dbReference type="RefSeq" id="WP_015738998.1">
    <property type="nucleotide sequence ID" value="NC_013385.1"/>
</dbReference>
<organism evidence="1 2">
    <name type="scientific">Ammonifex degensii (strain DSM 10501 / KC4)</name>
    <dbReference type="NCBI Taxonomy" id="429009"/>
    <lineage>
        <taxon>Bacteria</taxon>
        <taxon>Bacillati</taxon>
        <taxon>Bacillota</taxon>
        <taxon>Clostridia</taxon>
        <taxon>Thermoanaerobacterales</taxon>
        <taxon>Thermoanaerobacteraceae</taxon>
        <taxon>Ammonifex</taxon>
    </lineage>
</organism>
<dbReference type="OrthoDB" id="2111088at2"/>
<keyword evidence="2" id="KW-1185">Reference proteome</keyword>
<dbReference type="EMBL" id="CP001785">
    <property type="protein sequence ID" value="ACX52121.1"/>
    <property type="molecule type" value="Genomic_DNA"/>
</dbReference>
<dbReference type="AlphaFoldDB" id="C9RCZ4"/>
<sequence length="182" mass="21322">MKGWLLQLRKELVSRVAETDLWPAGETWWFGWNEGEVRLPTLLKDWREALAEKWEVFRIFSPRAELRRERRGKQVVFSLLVEEEAYSALPPELKGKGDWFLVEEGYHLLAGEPRGGRWVKTQYPRYLDYGVAGDGDAYVVARVYKYRDRGNPSFSLVRYAGLVLVPKKERSQEKWQLKPYGG</sequence>
<dbReference type="KEGG" id="adg:Adeg_0986"/>
<proteinExistence type="predicted"/>
<protein>
    <submittedName>
        <fullName evidence="1">Uncharacterized protein</fullName>
    </submittedName>
</protein>
<dbReference type="HOGENOM" id="CLU_1479140_0_0_9"/>
<gene>
    <name evidence="1" type="ordered locus">Adeg_0986</name>
</gene>